<organism evidence="1 2">
    <name type="scientific">Plasmodium brasilianum</name>
    <dbReference type="NCBI Taxonomy" id="5824"/>
    <lineage>
        <taxon>Eukaryota</taxon>
        <taxon>Sar</taxon>
        <taxon>Alveolata</taxon>
        <taxon>Apicomplexa</taxon>
        <taxon>Aconoidasida</taxon>
        <taxon>Haemosporida</taxon>
        <taxon>Plasmodiidae</taxon>
        <taxon>Plasmodium</taxon>
        <taxon>Plasmodium (Plasmodium)</taxon>
    </lineage>
</organism>
<comment type="caution">
    <text evidence="1">The sequence shown here is derived from an EMBL/GenBank/DDBJ whole genome shotgun (WGS) entry which is preliminary data.</text>
</comment>
<sequence>MHIIQEKLCKIKKLLELQRFQKDESRENLIKLLRELYLIYMFYDTEDTSKILKSSKEQKKSILRLLLVHVDSENHTNNGEKILMINLIKLIEKKTAKLFSCYPNIWKGHNSSFFFYILSTQYEDRNLNTNFFAVLKYSENVYTNIYISSLLFSSDHFLIKKKTLKFIFYKYVLYNGNKNVPTQIDNNEKKEEKEDILNKKANFANFLTGENDYINMSEQMSCFFFSVIAHLIKQDYIALLKKRKKENDEVWLKRTKKQMEKGKGNTKTNYINKMIHYVVSKNIFDSHFNHLEGTIFSENIKLNEKNNTCKNNSSDDEEYDKKNKKLRTIKKENMYYNTEKDTILCCEIRNYYDENFLKSIFLYVKNLFEEYEKLLTQESYETKINKNYISCFLTQCVTILFNICCLNSDLINNSYDLIRNIKRKLPNYMNTSIVVSIAEFILFFSSEEQFVNVSNYLFIFISKEYKNYLTAITFFDFIRKNINILNKRKFFFKKYCFVILKIYFYHYRIFNNDLIYFLPHLIYENNYKDVFSFLLHAPLLLDNENVERAVGANLFKKTNKILQLHNGFKEPCEEGKEKVLVLELDNLQFIREAKCKRKVMDIVQNMHKYFKIYFEAILSSEQEWIIEITKVILHKLRCSYILEMLNRESIKEILKSLNDIINSNSRILLILKNEFINLLRNESNYYFLINTKVLEMLAQNIKHMNINYVKIEDYYITLNSLFSNENFNQLKFWVSLIHAFTNIALYCHDLSNNILNTYKNFISQNNVTLIIKHAVIENINIIKNVAYAKNVS</sequence>
<proteinExistence type="predicted"/>
<keyword evidence="2" id="KW-1185">Reference proteome</keyword>
<dbReference type="Proteomes" id="UP001056978">
    <property type="component" value="Chromosome 9"/>
</dbReference>
<gene>
    <name evidence="1" type="ORF">MKS88_002882</name>
</gene>
<evidence type="ECO:0000313" key="1">
    <source>
        <dbReference type="EMBL" id="KAI4838403.1"/>
    </source>
</evidence>
<name>A0ACB9YBG2_PLABR</name>
<evidence type="ECO:0000313" key="2">
    <source>
        <dbReference type="Proteomes" id="UP001056978"/>
    </source>
</evidence>
<dbReference type="EMBL" id="CM043777">
    <property type="protein sequence ID" value="KAI4838403.1"/>
    <property type="molecule type" value="Genomic_DNA"/>
</dbReference>
<accession>A0ACB9YBG2</accession>
<reference evidence="1" key="1">
    <citation type="submission" date="2022-06" db="EMBL/GenBank/DDBJ databases">
        <title>The First Complete Genome of the Simian Malaria Parasite Plasmodium brasilianum.</title>
        <authorList>
            <person name="Bajic M."/>
            <person name="Ravishankar S."/>
        </authorList>
    </citation>
    <scope>NUCLEOTIDE SEQUENCE</scope>
    <source>
        <strain evidence="1">Bolivian I</strain>
    </source>
</reference>
<protein>
    <submittedName>
        <fullName evidence="1">Uncharacterized protein</fullName>
    </submittedName>
</protein>